<keyword evidence="2" id="KW-1185">Reference proteome</keyword>
<proteinExistence type="predicted"/>
<dbReference type="Proteomes" id="UP001238088">
    <property type="component" value="Unassembled WGS sequence"/>
</dbReference>
<accession>A0ABU0ABX2</accession>
<name>A0ABU0ABX2_9BACI</name>
<dbReference type="SUPFAM" id="SSF51735">
    <property type="entry name" value="NAD(P)-binding Rossmann-fold domains"/>
    <property type="match status" value="1"/>
</dbReference>
<dbReference type="RefSeq" id="WP_307471769.1">
    <property type="nucleotide sequence ID" value="NZ_JAUSUB010000002.1"/>
</dbReference>
<evidence type="ECO:0000313" key="2">
    <source>
        <dbReference type="Proteomes" id="UP001238088"/>
    </source>
</evidence>
<evidence type="ECO:0000313" key="1">
    <source>
        <dbReference type="EMBL" id="MDQ0268753.1"/>
    </source>
</evidence>
<organism evidence="1 2">
    <name type="scientific">Cytobacillus purgationiresistens</name>
    <dbReference type="NCBI Taxonomy" id="863449"/>
    <lineage>
        <taxon>Bacteria</taxon>
        <taxon>Bacillati</taxon>
        <taxon>Bacillota</taxon>
        <taxon>Bacilli</taxon>
        <taxon>Bacillales</taxon>
        <taxon>Bacillaceae</taxon>
        <taxon>Cytobacillus</taxon>
    </lineage>
</organism>
<dbReference type="EMBL" id="JAUSUB010000002">
    <property type="protein sequence ID" value="MDQ0268753.1"/>
    <property type="molecule type" value="Genomic_DNA"/>
</dbReference>
<reference evidence="1 2" key="1">
    <citation type="submission" date="2023-07" db="EMBL/GenBank/DDBJ databases">
        <title>Genomic Encyclopedia of Type Strains, Phase IV (KMG-IV): sequencing the most valuable type-strain genomes for metagenomic binning, comparative biology and taxonomic classification.</title>
        <authorList>
            <person name="Goeker M."/>
        </authorList>
    </citation>
    <scope>NUCLEOTIDE SEQUENCE [LARGE SCALE GENOMIC DNA]</scope>
    <source>
        <strain evidence="1 2">DSM 23494</strain>
    </source>
</reference>
<gene>
    <name evidence="1" type="ORF">J2S17_000622</name>
</gene>
<comment type="caution">
    <text evidence="1">The sequence shown here is derived from an EMBL/GenBank/DDBJ whole genome shotgun (WGS) entry which is preliminary data.</text>
</comment>
<dbReference type="InterPro" id="IPR036291">
    <property type="entry name" value="NAD(P)-bd_dom_sf"/>
</dbReference>
<protein>
    <submittedName>
        <fullName evidence="1">Nucleoside-diphosphate-sugar epimerase</fullName>
    </submittedName>
</protein>
<dbReference type="Gene3D" id="3.40.50.720">
    <property type="entry name" value="NAD(P)-binding Rossmann-like Domain"/>
    <property type="match status" value="1"/>
</dbReference>
<sequence length="262" mass="30906">MDRAVIIGSFSFVGFHFCKYLLDQGYQIIGITTLEDPFHEDKRLEIGRNANFYEKEAIIQLEKETLIIADLYGLFLQNAEAIEKGIERFQQLEDNQEELKSIFILPAQWLEEDHKYKQMIKPIEKEMEKGYSYYLPTVYGPYQPDSLLFQQVFLNQLQKNERLTIKEQEWCADAMYVEDVVKAMHSSVQTDQAGEWLLKSTVENHWELCAEYLELNKDIFKNNLEKTGQEEREIAERDVQDQFGVEVGLENQKKHLSFLLNR</sequence>